<proteinExistence type="predicted"/>
<evidence type="ECO:0008006" key="4">
    <source>
        <dbReference type="Google" id="ProtNLM"/>
    </source>
</evidence>
<comment type="caution">
    <text evidence="2">The sequence shown here is derived from an EMBL/GenBank/DDBJ whole genome shotgun (WGS) entry which is preliminary data.</text>
</comment>
<organism evidence="2 3">
    <name type="scientific">Algoriphagus winogradskyi</name>
    <dbReference type="NCBI Taxonomy" id="237017"/>
    <lineage>
        <taxon>Bacteria</taxon>
        <taxon>Pseudomonadati</taxon>
        <taxon>Bacteroidota</taxon>
        <taxon>Cytophagia</taxon>
        <taxon>Cytophagales</taxon>
        <taxon>Cyclobacteriaceae</taxon>
        <taxon>Algoriphagus</taxon>
    </lineage>
</organism>
<gene>
    <name evidence="2" type="ORF">SAMN06265367_103369</name>
</gene>
<feature type="chain" id="PRO_5045424500" description="Lipoprotein" evidence="1">
    <location>
        <begin position="20"/>
        <end position="269"/>
    </location>
</feature>
<evidence type="ECO:0000256" key="1">
    <source>
        <dbReference type="SAM" id="SignalP"/>
    </source>
</evidence>
<dbReference type="PROSITE" id="PS51257">
    <property type="entry name" value="PROKAR_LIPOPROTEIN"/>
    <property type="match status" value="1"/>
</dbReference>
<accession>A0ABY1NY40</accession>
<name>A0ABY1NY40_9BACT</name>
<keyword evidence="1" id="KW-0732">Signal</keyword>
<reference evidence="2 3" key="1">
    <citation type="submission" date="2017-05" db="EMBL/GenBank/DDBJ databases">
        <authorList>
            <person name="Varghese N."/>
            <person name="Submissions S."/>
        </authorList>
    </citation>
    <scope>NUCLEOTIDE SEQUENCE [LARGE SCALE GENOMIC DNA]</scope>
    <source>
        <strain evidence="2 3">DSM 15360</strain>
    </source>
</reference>
<dbReference type="EMBL" id="FXUA01000003">
    <property type="protein sequence ID" value="SMP21767.1"/>
    <property type="molecule type" value="Genomic_DNA"/>
</dbReference>
<feature type="signal peptide" evidence="1">
    <location>
        <begin position="1"/>
        <end position="19"/>
    </location>
</feature>
<sequence length="269" mass="30316">MRRFIFGLILLVPILMSCAEDEEKVIQTDLATEASQLFSISKDWNESLYFALISWEEYQLVDSLNLPSCPAILLNQEAKEVTLHFMASTTCIQSGEYGRSGKLTINFENSSSSLLNRWTLTYDEYYFGTKKIEGTRSFSSDRFNQIKEEFTDLIETTDTKLSTEFSGKFTHTKTYIKDTLASISSIGSIKGTNPVGREFEIAINSPTNRFVTCLQENEILPAAGVEDWFVSRGGNSEVSYLTTYELMDSCKVAANTKLPDGRKLLLNPK</sequence>
<evidence type="ECO:0000313" key="3">
    <source>
        <dbReference type="Proteomes" id="UP001157915"/>
    </source>
</evidence>
<keyword evidence="3" id="KW-1185">Reference proteome</keyword>
<dbReference type="RefSeq" id="WP_283412885.1">
    <property type="nucleotide sequence ID" value="NZ_FXUA01000003.1"/>
</dbReference>
<protein>
    <recommendedName>
        <fullName evidence="4">Lipoprotein</fullName>
    </recommendedName>
</protein>
<dbReference type="Proteomes" id="UP001157915">
    <property type="component" value="Unassembled WGS sequence"/>
</dbReference>
<evidence type="ECO:0000313" key="2">
    <source>
        <dbReference type="EMBL" id="SMP21767.1"/>
    </source>
</evidence>